<dbReference type="InterPro" id="IPR056640">
    <property type="entry name" value="DUF7738"/>
</dbReference>
<accession>A0A1G6HCV9</accession>
<name>A0A1G6HCV9_9GAMM</name>
<sequence>MEDLFGNAPQSKQDGTPESIIIRCDHNKITMNETELNFPIHLNTLISILGAPDLRKHDLLWRVVWDDAGIYAEYGTWDNILSMNCLISHAHQRQYTPEMLFSGEIWVNGEQINPNIFQQQQLTRHMLAVVTYKDENEPYSIVIGKNFDYEEAIPKDKYVIQPLHEPRIEFQDFGFKVSIIQELMYVQKRLEPQFDLFEFVKWYDKRKIDLEEEGYDPIAEVTQYFRDLPIPQRLAQYVTEVYQDGGNDIYLQLIRFAEGYESDWDILSVEDARQFPNLKKAVLCYYQDPVIDQLNEMGIDARML</sequence>
<reference evidence="4" key="1">
    <citation type="submission" date="2016-09" db="EMBL/GenBank/DDBJ databases">
        <authorList>
            <person name="Varghese N."/>
            <person name="Submissions S."/>
        </authorList>
    </citation>
    <scope>NUCLEOTIDE SEQUENCE [LARGE SCALE GENOMIC DNA]</scope>
    <source>
        <strain evidence="4">ANC 3699</strain>
    </source>
</reference>
<evidence type="ECO:0000313" key="4">
    <source>
        <dbReference type="Proteomes" id="UP000242317"/>
    </source>
</evidence>
<dbReference type="OrthoDB" id="8606752at2"/>
<protein>
    <submittedName>
        <fullName evidence="3">Uncharacterized protein</fullName>
    </submittedName>
</protein>
<dbReference type="InterPro" id="IPR054187">
    <property type="entry name" value="DUF6892"/>
</dbReference>
<dbReference type="Pfam" id="PF24880">
    <property type="entry name" value="DUF7738"/>
    <property type="match status" value="1"/>
</dbReference>
<dbReference type="Proteomes" id="UP000242317">
    <property type="component" value="Unassembled WGS sequence"/>
</dbReference>
<proteinExistence type="predicted"/>
<evidence type="ECO:0000259" key="1">
    <source>
        <dbReference type="Pfam" id="PF21832"/>
    </source>
</evidence>
<dbReference type="AlphaFoldDB" id="A0A1G6HCV9"/>
<organism evidence="3 4">
    <name type="scientific">Acinetobacter marinus</name>
    <dbReference type="NCBI Taxonomy" id="281375"/>
    <lineage>
        <taxon>Bacteria</taxon>
        <taxon>Pseudomonadati</taxon>
        <taxon>Pseudomonadota</taxon>
        <taxon>Gammaproteobacteria</taxon>
        <taxon>Moraxellales</taxon>
        <taxon>Moraxellaceae</taxon>
        <taxon>Acinetobacter</taxon>
    </lineage>
</organism>
<feature type="domain" description="DUF6892" evidence="1">
    <location>
        <begin position="168"/>
        <end position="300"/>
    </location>
</feature>
<evidence type="ECO:0000313" key="3">
    <source>
        <dbReference type="EMBL" id="SDB91984.1"/>
    </source>
</evidence>
<keyword evidence="4" id="KW-1185">Reference proteome</keyword>
<gene>
    <name evidence="3" type="ORF">SAMN05421749_10294</name>
</gene>
<dbReference type="EMBL" id="FMYK01000002">
    <property type="protein sequence ID" value="SDB91984.1"/>
    <property type="molecule type" value="Genomic_DNA"/>
</dbReference>
<dbReference type="RefSeq" id="WP_092616331.1">
    <property type="nucleotide sequence ID" value="NZ_FMYK01000002.1"/>
</dbReference>
<feature type="domain" description="DUF7738" evidence="2">
    <location>
        <begin position="22"/>
        <end position="119"/>
    </location>
</feature>
<dbReference type="Pfam" id="PF21832">
    <property type="entry name" value="DUF6892"/>
    <property type="match status" value="1"/>
</dbReference>
<evidence type="ECO:0000259" key="2">
    <source>
        <dbReference type="Pfam" id="PF24880"/>
    </source>
</evidence>